<dbReference type="InterPro" id="IPR040720">
    <property type="entry name" value="GH81_C"/>
</dbReference>
<keyword evidence="8" id="KW-0624">Polysaccharide degradation</keyword>
<evidence type="ECO:0000259" key="9">
    <source>
        <dbReference type="Pfam" id="PF17652"/>
    </source>
</evidence>
<dbReference type="GO" id="GO:0071555">
    <property type="term" value="P:cell wall organization"/>
    <property type="evidence" value="ECO:0007669"/>
    <property type="project" value="UniProtKB-KW"/>
</dbReference>
<name>A0A7J6KDT0_TOXGO</name>
<evidence type="ECO:0000313" key="11">
    <source>
        <dbReference type="Proteomes" id="UP000557509"/>
    </source>
</evidence>
<evidence type="ECO:0000313" key="10">
    <source>
        <dbReference type="EMBL" id="KAF4645298.1"/>
    </source>
</evidence>
<feature type="domain" description="Glycosyl hydrolase family 81 C-terminal" evidence="9">
    <location>
        <begin position="952"/>
        <end position="1260"/>
    </location>
</feature>
<keyword evidence="6" id="KW-0326">Glycosidase</keyword>
<evidence type="ECO:0000256" key="8">
    <source>
        <dbReference type="ARBA" id="ARBA00023326"/>
    </source>
</evidence>
<evidence type="ECO:0000256" key="7">
    <source>
        <dbReference type="ARBA" id="ARBA00023316"/>
    </source>
</evidence>
<protein>
    <recommendedName>
        <fullName evidence="3">glucan endo-1,3-beta-D-glucosidase</fullName>
        <ecNumber evidence="3">3.2.1.39</ecNumber>
    </recommendedName>
</protein>
<evidence type="ECO:0000256" key="3">
    <source>
        <dbReference type="ARBA" id="ARBA00012780"/>
    </source>
</evidence>
<evidence type="ECO:0000256" key="5">
    <source>
        <dbReference type="ARBA" id="ARBA00023277"/>
    </source>
</evidence>
<proteinExistence type="inferred from homology"/>
<evidence type="ECO:0000256" key="6">
    <source>
        <dbReference type="ARBA" id="ARBA00023295"/>
    </source>
</evidence>
<dbReference type="GO" id="GO:0000272">
    <property type="term" value="P:polysaccharide catabolic process"/>
    <property type="evidence" value="ECO:0007669"/>
    <property type="project" value="UniProtKB-KW"/>
</dbReference>
<dbReference type="EMBL" id="JAAUHK010000188">
    <property type="protein sequence ID" value="KAF4645298.1"/>
    <property type="molecule type" value="Genomic_DNA"/>
</dbReference>
<dbReference type="PANTHER" id="PTHR31983">
    <property type="entry name" value="ENDO-1,3(4)-BETA-GLUCANASE 1"/>
    <property type="match status" value="1"/>
</dbReference>
<dbReference type="InterPro" id="IPR005200">
    <property type="entry name" value="Endo-beta-glucanase"/>
</dbReference>
<dbReference type="Pfam" id="PF17652">
    <property type="entry name" value="Glyco_hydro81C"/>
    <property type="match status" value="1"/>
</dbReference>
<reference evidence="10 11" key="1">
    <citation type="submission" date="2020-03" db="EMBL/GenBank/DDBJ databases">
        <title>Genome sequence of Toxoplasma gondii RH-88 strain.</title>
        <authorList>
            <person name="Lorenzi H.A."/>
            <person name="Venepally P."/>
            <person name="Rozenberg A."/>
            <person name="Sibley D."/>
        </authorList>
    </citation>
    <scope>NUCLEOTIDE SEQUENCE [LARGE SCALE GENOMIC DNA]</scope>
    <source>
        <strain evidence="10 11">RH-88</strain>
    </source>
</reference>
<dbReference type="Proteomes" id="UP000557509">
    <property type="component" value="Unassembled WGS sequence"/>
</dbReference>
<dbReference type="PANTHER" id="PTHR31983:SF0">
    <property type="entry name" value="GLUCAN ENDO-1,3-BETA-D-GLUCOSIDASE 2"/>
    <property type="match status" value="1"/>
</dbReference>
<dbReference type="PROSITE" id="PS52008">
    <property type="entry name" value="GH81"/>
    <property type="match status" value="1"/>
</dbReference>
<evidence type="ECO:0000256" key="4">
    <source>
        <dbReference type="ARBA" id="ARBA00022801"/>
    </source>
</evidence>
<keyword evidence="4" id="KW-0378">Hydrolase</keyword>
<accession>A0A7J6KDT0</accession>
<keyword evidence="7" id="KW-0961">Cell wall biogenesis/degradation</keyword>
<gene>
    <name evidence="10" type="ORF">TGRH88_006340</name>
</gene>
<comment type="catalytic activity">
    <reaction evidence="1">
        <text>Hydrolysis of (1-&gt;3)-beta-D-glucosidic linkages in (1-&gt;3)-beta-D-glucans.</text>
        <dbReference type="EC" id="3.2.1.39"/>
    </reaction>
</comment>
<sequence>MNSGSDLALAVKTGTRRVLTLAPWQAPDAESIDEDKHNGASRLPWQGKRKMEELKEKIVNTSFFSISQAIFSRRKHLLLLFSVCLVLLLHSILTNISPQLASEKLESLEELSRKLNFAEGDRRHSLIMDQPPGGSYYRIAGLSLVDTVDWLHPANLGFELFSRSNATLEGGGFSPQLWGPEFVDATGRPKAPLPTNVWWQAFVLPPGKKGVRCHASHSEVVSYWIGTGDSHVINSAPYLLTVITKPRGRTDLVGDRAGLQVRGPYTVVDNSSDGGVYGYRQTNGPVGYGFFFGVRLRDFGDFVKRHYVSDYSPLSVTKSWEIEQFREGTDEVVDPTEISTSTVKAYIVRGSPWLTMELPAGHKLLLETLPANMFTEKNTFGEHAGRLPIMHRKFMSLVNKVPGRRLDEVANFINRRRQLELLRENERWGGFELQTVAWTPDALIPALRNMTVPINAVVIPEGFFRGDGTGITGDLYYWLAVHFLSVQGGTIVLVGGMNGEGKTRELLRDLFNIHLEPAGFFSYDDAESVPHQTHDIYDTPPYEEDEGIDESLLPGPREKVLATIRLKPSGLPGTAGRSHHTAGQGTMTWIALRLLRHSVTTVHEIRAIVWIGMDWSNDVLLPDEDWTILLSRSLRHSVCMGASRNETDCEPLKKVLLVQNEAFTDQQAFTKEMSTTLLDEDGLVDVENLRRFLRGTKVEETLNVGQPSEEIIDEDRETARDGLLRQALIYPVKGDFLLRTSSADEQVHVQHAKLTYKFLSFPLPQYESHSLYPPYVSMRSQATNDVEPLWDPNRLIVYMHELHQKMEYADPTEGPQQSVIMSESAATSCLVTNHGKMCGRSFALNPRHTDTTSSPGVWMTHHFQGTPAYLLVNLVESDLGELVKRNETGDQENLLEGMHPQWENILSLRSLMSETFLYKVKSQFSGIIMEGLWAIRQDLSGPTKLDIGDLDQNADDMQEWVRLMHRYASIALTADAVGVRVERERALSFLRRGLEKFLGAQFENVLLYDTTWAEAMSSQLSSACPALRNSEVEAGAGLYYGTHAFFGYVVHMAAVVAKFDLGWLSRRLSITTQYGLRTPKIHHVVLALIRNFATPAFLQGYKELSVTAQLRQFFVVARHKDWWFLNSYSSGVQHPDALGPHQESSSEAAFAYWAVAMYAKVTGDRRLEQWGRVLAATEIYAANAYIHIKEWNEIYPPAVRYLGAIGRLHENAAVFNTIEGVEPFKIFSKQIIPLTPFSLEIIDAGWALWMTERWRNACVSNLSKCFREFGDIGLTHMSLFTQKWTAEGGPDGIDREATIKAEIEQATQQVLHINCFQVKSFDCGVHTLSNALFFVAMTHALGGAPTILDAEDGNGRYRIY</sequence>
<organism evidence="10 11">
    <name type="scientific">Toxoplasma gondii</name>
    <dbReference type="NCBI Taxonomy" id="5811"/>
    <lineage>
        <taxon>Eukaryota</taxon>
        <taxon>Sar</taxon>
        <taxon>Alveolata</taxon>
        <taxon>Apicomplexa</taxon>
        <taxon>Conoidasida</taxon>
        <taxon>Coccidia</taxon>
        <taxon>Eucoccidiorida</taxon>
        <taxon>Eimeriorina</taxon>
        <taxon>Sarcocystidae</taxon>
        <taxon>Toxoplasma</taxon>
    </lineage>
</organism>
<evidence type="ECO:0000256" key="1">
    <source>
        <dbReference type="ARBA" id="ARBA00000382"/>
    </source>
</evidence>
<dbReference type="EC" id="3.2.1.39" evidence="3"/>
<dbReference type="VEuPathDB" id="ToxoDB:TGME49_500045"/>
<keyword evidence="5" id="KW-0119">Carbohydrate metabolism</keyword>
<keyword evidence="11" id="KW-1185">Reference proteome</keyword>
<comment type="caution">
    <text evidence="10">The sequence shown here is derived from an EMBL/GenBank/DDBJ whole genome shotgun (WGS) entry which is preliminary data.</text>
</comment>
<evidence type="ECO:0000256" key="2">
    <source>
        <dbReference type="ARBA" id="ARBA00010730"/>
    </source>
</evidence>
<comment type="similarity">
    <text evidence="2">Belongs to the glycosyl hydrolase 81 family.</text>
</comment>
<dbReference type="Gene3D" id="2.70.98.30">
    <property type="entry name" value="Golgi alpha-mannosidase II, domain 4"/>
    <property type="match status" value="1"/>
</dbReference>
<dbReference type="GO" id="GO:0052861">
    <property type="term" value="F:endo-1,3(4)-beta-glucanase activity"/>
    <property type="evidence" value="ECO:0007669"/>
    <property type="project" value="InterPro"/>
</dbReference>
<dbReference type="GO" id="GO:0042973">
    <property type="term" value="F:glucan endo-1,3-beta-D-glucosidase activity"/>
    <property type="evidence" value="ECO:0007669"/>
    <property type="project" value="UniProtKB-EC"/>
</dbReference>